<name>A8F8H7_PSELT</name>
<dbReference type="Gene3D" id="3.80.30.30">
    <property type="match status" value="1"/>
</dbReference>
<dbReference type="OrthoDB" id="9787478at2"/>
<accession>A8F8H7</accession>
<reference evidence="5 6" key="2">
    <citation type="journal article" date="2009" name="Proc. Natl. Acad. Sci. U.S.A.">
        <title>On the chimeric nature, thermophilic origin, and phylogenetic placement of the Thermotogales.</title>
        <authorList>
            <person name="Zhaxybayeva O."/>
            <person name="Swithers K.S."/>
            <person name="Lapierre P."/>
            <person name="Fournier G.P."/>
            <person name="Bickhart D.M."/>
            <person name="DeBoy R.T."/>
            <person name="Nelson K.E."/>
            <person name="Nesbo C.L."/>
            <person name="Doolittle W.F."/>
            <person name="Gogarten J.P."/>
            <person name="Noll K.M."/>
        </authorList>
    </citation>
    <scope>NUCLEOTIDE SEQUENCE [LARGE SCALE GENOMIC DNA]</scope>
    <source>
        <strain evidence="6">ATCC BAA-301 / DSM 14385 / NBRC 107922 / TMO</strain>
    </source>
</reference>
<organism evidence="5 6">
    <name type="scientific">Pseudothermotoga lettingae (strain ATCC BAA-301 / DSM 14385 / NBRC 107922 / TMO)</name>
    <name type="common">Thermotoga lettingae</name>
    <dbReference type="NCBI Taxonomy" id="416591"/>
    <lineage>
        <taxon>Bacteria</taxon>
        <taxon>Thermotogati</taxon>
        <taxon>Thermotogota</taxon>
        <taxon>Thermotogae</taxon>
        <taxon>Thermotogales</taxon>
        <taxon>Thermotogaceae</taxon>
        <taxon>Pseudothermotoga</taxon>
    </lineage>
</organism>
<reference evidence="5 6" key="1">
    <citation type="submission" date="2007-08" db="EMBL/GenBank/DDBJ databases">
        <title>Complete sequence of Thermotoga lettingae TMO.</title>
        <authorList>
            <consortium name="US DOE Joint Genome Institute"/>
            <person name="Copeland A."/>
            <person name="Lucas S."/>
            <person name="Lapidus A."/>
            <person name="Barry K."/>
            <person name="Glavina del Rio T."/>
            <person name="Dalin E."/>
            <person name="Tice H."/>
            <person name="Pitluck S."/>
            <person name="Foster B."/>
            <person name="Bruce D."/>
            <person name="Schmutz J."/>
            <person name="Larimer F."/>
            <person name="Land M."/>
            <person name="Hauser L."/>
            <person name="Kyrpides N."/>
            <person name="Mikhailova N."/>
            <person name="Nelson K."/>
            <person name="Gogarten J.P."/>
            <person name="Noll K."/>
            <person name="Richardson P."/>
        </authorList>
    </citation>
    <scope>NUCLEOTIDE SEQUENCE [LARGE SCALE GENOMIC DNA]</scope>
    <source>
        <strain evidence="6">ATCC BAA-301 / DSM 14385 / NBRC 107922 / TMO</strain>
    </source>
</reference>
<evidence type="ECO:0000313" key="6">
    <source>
        <dbReference type="Proteomes" id="UP000002016"/>
    </source>
</evidence>
<dbReference type="RefSeq" id="WP_012003937.1">
    <property type="nucleotide sequence ID" value="NC_009828.1"/>
</dbReference>
<evidence type="ECO:0000259" key="4">
    <source>
        <dbReference type="SMART" id="SM00729"/>
    </source>
</evidence>
<dbReference type="HOGENOM" id="CLU_015525_2_2_0"/>
<dbReference type="SFLD" id="SFLDG01084">
    <property type="entry name" value="Uncharacterised_Radical_SAM_Su"/>
    <property type="match status" value="1"/>
</dbReference>
<dbReference type="SMART" id="SM00729">
    <property type="entry name" value="Elp3"/>
    <property type="match status" value="1"/>
</dbReference>
<dbReference type="GO" id="GO:0003824">
    <property type="term" value="F:catalytic activity"/>
    <property type="evidence" value="ECO:0007669"/>
    <property type="project" value="InterPro"/>
</dbReference>
<evidence type="ECO:0000256" key="3">
    <source>
        <dbReference type="ARBA" id="ARBA00023014"/>
    </source>
</evidence>
<dbReference type="CDD" id="cd01335">
    <property type="entry name" value="Radical_SAM"/>
    <property type="match status" value="1"/>
</dbReference>
<dbReference type="InterPro" id="IPR006638">
    <property type="entry name" value="Elp3/MiaA/NifB-like_rSAM"/>
</dbReference>
<keyword evidence="2" id="KW-0408">Iron</keyword>
<protein>
    <submittedName>
        <fullName evidence="5">Radical SAM domain protein</fullName>
    </submittedName>
</protein>
<keyword evidence="3" id="KW-0411">Iron-sulfur</keyword>
<dbReference type="InterPro" id="IPR058240">
    <property type="entry name" value="rSAM_sf"/>
</dbReference>
<dbReference type="EMBL" id="CP000812">
    <property type="protein sequence ID" value="ABV34461.1"/>
    <property type="molecule type" value="Genomic_DNA"/>
</dbReference>
<dbReference type="GO" id="GO:0046872">
    <property type="term" value="F:metal ion binding"/>
    <property type="evidence" value="ECO:0007669"/>
    <property type="project" value="UniProtKB-KW"/>
</dbReference>
<evidence type="ECO:0000256" key="2">
    <source>
        <dbReference type="ARBA" id="ARBA00023004"/>
    </source>
</evidence>
<proteinExistence type="predicted"/>
<sequence>MIHETLAKKLITKTKLPVAKYVINPYIGCTFGCKYCYAKFIGPFKHTNSEWGKDVWVKINAADILERELSKKQGDFFLSSICDPYQQIEKKYQLTRKIIEILNDHFRKIHIMSKSTLILRDIDLLKDASVTVTITTDREDVRRILEPGAPSIEERINILKILKENRISLSVFVGPALPMNAEKLSETLARYTDKVFLDKLNYPQQVKTLYEKNGWSPWLSCEKFDEVSFHFRKVFGKENVIL</sequence>
<evidence type="ECO:0000256" key="1">
    <source>
        <dbReference type="ARBA" id="ARBA00022723"/>
    </source>
</evidence>
<dbReference type="KEGG" id="tle:Tlet_1907"/>
<dbReference type="eggNOG" id="COG1533">
    <property type="taxonomic scope" value="Bacteria"/>
</dbReference>
<dbReference type="STRING" id="416591.Tlet_1907"/>
<feature type="domain" description="Elp3/MiaA/NifB-like radical SAM core" evidence="4">
    <location>
        <begin position="19"/>
        <end position="229"/>
    </location>
</feature>
<dbReference type="Pfam" id="PF04055">
    <property type="entry name" value="Radical_SAM"/>
    <property type="match status" value="1"/>
</dbReference>
<dbReference type="InterPro" id="IPR007197">
    <property type="entry name" value="rSAM"/>
</dbReference>
<dbReference type="SFLD" id="SFLDS00029">
    <property type="entry name" value="Radical_SAM"/>
    <property type="match status" value="1"/>
</dbReference>
<dbReference type="PANTHER" id="PTHR43432:SF6">
    <property type="entry name" value="RADICAL SAM CORE DOMAIN-CONTAINING PROTEIN"/>
    <property type="match status" value="1"/>
</dbReference>
<dbReference type="PANTHER" id="PTHR43432">
    <property type="entry name" value="SLR0285 PROTEIN"/>
    <property type="match status" value="1"/>
</dbReference>
<evidence type="ECO:0000313" key="5">
    <source>
        <dbReference type="EMBL" id="ABV34461.1"/>
    </source>
</evidence>
<dbReference type="GO" id="GO:0051536">
    <property type="term" value="F:iron-sulfur cluster binding"/>
    <property type="evidence" value="ECO:0007669"/>
    <property type="project" value="UniProtKB-KW"/>
</dbReference>
<gene>
    <name evidence="5" type="ordered locus">Tlet_1907</name>
</gene>
<dbReference type="AlphaFoldDB" id="A8F8H7"/>
<keyword evidence="6" id="KW-1185">Reference proteome</keyword>
<dbReference type="InterPro" id="IPR040086">
    <property type="entry name" value="MJ0683-like"/>
</dbReference>
<keyword evidence="1" id="KW-0479">Metal-binding</keyword>
<dbReference type="SUPFAM" id="SSF102114">
    <property type="entry name" value="Radical SAM enzymes"/>
    <property type="match status" value="1"/>
</dbReference>
<dbReference type="Proteomes" id="UP000002016">
    <property type="component" value="Chromosome"/>
</dbReference>